<accession>A0A8J7BZA8</accession>
<keyword evidence="2" id="KW-1185">Reference proteome</keyword>
<feature type="non-terminal residue" evidence="1">
    <location>
        <position position="1"/>
    </location>
</feature>
<comment type="caution">
    <text evidence="1">The sequence shown here is derived from an EMBL/GenBank/DDBJ whole genome shotgun (WGS) entry which is preliminary data.</text>
</comment>
<reference evidence="1" key="1">
    <citation type="submission" date="2020-09" db="EMBL/GenBank/DDBJ databases">
        <title>Iningainema tapete sp. nov. (Scytonemataceae, Cyanobacteria) from greenhouses in central Florida (USA) produces two types of nodularin with biosynthetic potential for microcystin-LR and anabaenopeptins.</title>
        <authorList>
            <person name="Berthold D.E."/>
            <person name="Lefler F.W."/>
            <person name="Huang I.-S."/>
            <person name="Abdulla H."/>
            <person name="Zimba P.V."/>
            <person name="Laughinghouse H.D. IV."/>
        </authorList>
    </citation>
    <scope>NUCLEOTIDE SEQUENCE</scope>
    <source>
        <strain evidence="1">BLCCT55</strain>
    </source>
</reference>
<evidence type="ECO:0000313" key="1">
    <source>
        <dbReference type="EMBL" id="MBD2775473.1"/>
    </source>
</evidence>
<organism evidence="1 2">
    <name type="scientific">Iningainema tapete BLCC-T55</name>
    <dbReference type="NCBI Taxonomy" id="2748662"/>
    <lineage>
        <taxon>Bacteria</taxon>
        <taxon>Bacillati</taxon>
        <taxon>Cyanobacteriota</taxon>
        <taxon>Cyanophyceae</taxon>
        <taxon>Nostocales</taxon>
        <taxon>Scytonemataceae</taxon>
        <taxon>Iningainema tapete</taxon>
    </lineage>
</organism>
<dbReference type="EMBL" id="JACXAE010000082">
    <property type="protein sequence ID" value="MBD2775473.1"/>
    <property type="molecule type" value="Genomic_DNA"/>
</dbReference>
<gene>
    <name evidence="1" type="ORF">ICL16_26300</name>
</gene>
<proteinExistence type="predicted"/>
<sequence length="50" mass="5365">KAMSDGPQSLKPADFVELMQELAALAQFFGRGNKSTFTTTAFKMPLSVGV</sequence>
<evidence type="ECO:0000313" key="2">
    <source>
        <dbReference type="Proteomes" id="UP000629098"/>
    </source>
</evidence>
<protein>
    <submittedName>
        <fullName evidence="1">Uncharacterized protein</fullName>
    </submittedName>
</protein>
<dbReference type="Proteomes" id="UP000629098">
    <property type="component" value="Unassembled WGS sequence"/>
</dbReference>
<dbReference type="AlphaFoldDB" id="A0A8J7BZA8"/>
<name>A0A8J7BZA8_9CYAN</name>